<dbReference type="SUPFAM" id="SSF50814">
    <property type="entry name" value="Lipocalins"/>
    <property type="match status" value="1"/>
</dbReference>
<dbReference type="InterPro" id="IPR012674">
    <property type="entry name" value="Calycin"/>
</dbReference>
<evidence type="ECO:0000313" key="3">
    <source>
        <dbReference type="RefSeq" id="XP_017340248.2"/>
    </source>
</evidence>
<keyword evidence="2" id="KW-1185">Reference proteome</keyword>
<dbReference type="RefSeq" id="XP_017340248.2">
    <property type="nucleotide sequence ID" value="XM_017484759.3"/>
</dbReference>
<dbReference type="InterPro" id="IPR031259">
    <property type="entry name" value="ILBP"/>
</dbReference>
<reference evidence="3" key="2">
    <citation type="submission" date="2025-08" db="UniProtKB">
        <authorList>
            <consortium name="RefSeq"/>
        </authorList>
    </citation>
    <scope>IDENTIFICATION</scope>
    <source>
        <tissue evidence="3">Blood</tissue>
    </source>
</reference>
<proteinExistence type="inferred from homology"/>
<dbReference type="GO" id="GO:0008289">
    <property type="term" value="F:lipid binding"/>
    <property type="evidence" value="ECO:0007669"/>
    <property type="project" value="InterPro"/>
</dbReference>
<dbReference type="Proteomes" id="UP000221080">
    <property type="component" value="Chromosome 14"/>
</dbReference>
<dbReference type="CTD" id="795210"/>
<dbReference type="KEGG" id="ipu:108274544"/>
<evidence type="ECO:0000313" key="2">
    <source>
        <dbReference type="Proteomes" id="UP000221080"/>
    </source>
</evidence>
<dbReference type="InterPro" id="IPR000463">
    <property type="entry name" value="Fatty_acid-bd"/>
</dbReference>
<dbReference type="Pfam" id="PF14651">
    <property type="entry name" value="Lipocalin_7"/>
    <property type="match status" value="1"/>
</dbReference>
<dbReference type="OrthoDB" id="8501868at2759"/>
<organism evidence="2 3">
    <name type="scientific">Ictalurus punctatus</name>
    <name type="common">Channel catfish</name>
    <name type="synonym">Silurus punctatus</name>
    <dbReference type="NCBI Taxonomy" id="7998"/>
    <lineage>
        <taxon>Eukaryota</taxon>
        <taxon>Metazoa</taxon>
        <taxon>Chordata</taxon>
        <taxon>Craniata</taxon>
        <taxon>Vertebrata</taxon>
        <taxon>Euteleostomi</taxon>
        <taxon>Actinopterygii</taxon>
        <taxon>Neopterygii</taxon>
        <taxon>Teleostei</taxon>
        <taxon>Ostariophysi</taxon>
        <taxon>Siluriformes</taxon>
        <taxon>Ictaluridae</taxon>
        <taxon>Ictalurus</taxon>
    </lineage>
</organism>
<dbReference type="GeneID" id="108274544"/>
<protein>
    <submittedName>
        <fullName evidence="3">Fatty acid-binding protein, liver isoform X1</fullName>
    </submittedName>
</protein>
<dbReference type="Gene3D" id="2.40.128.20">
    <property type="match status" value="1"/>
</dbReference>
<gene>
    <name evidence="3" type="primary">fabp10b</name>
</gene>
<name>A0A2D0SBY8_ICTPU</name>
<dbReference type="PANTHER" id="PTHR11955">
    <property type="entry name" value="FATTY ACID BINDING PROTEIN"/>
    <property type="match status" value="1"/>
</dbReference>
<dbReference type="PRINTS" id="PR00178">
    <property type="entry name" value="FATTYACIDBP"/>
</dbReference>
<dbReference type="AlphaFoldDB" id="A0A2D0SBY8"/>
<sequence>MAVDFSGSWQMYEQGDPEEFLKAVSIPHLMAKMMREIKPLIIIKQTGEDFVVSVKTPLRTNTNSFTIGKESEFTTMDGVKTRATAQMVEGKIIIDTEKVTHMRELQGEEMVETFRAGSATLVRRYRKT</sequence>
<accession>A0A2D0SBY8</accession>
<reference evidence="2" key="1">
    <citation type="journal article" date="2016" name="Nat. Commun.">
        <title>The channel catfish genome sequence provides insights into the evolution of scale formation in teleosts.</title>
        <authorList>
            <person name="Liu Z."/>
            <person name="Liu S."/>
            <person name="Yao J."/>
            <person name="Bao L."/>
            <person name="Zhang J."/>
            <person name="Li Y."/>
            <person name="Jiang C."/>
            <person name="Sun L."/>
            <person name="Wang R."/>
            <person name="Zhang Y."/>
            <person name="Zhou T."/>
            <person name="Zeng Q."/>
            <person name="Fu Q."/>
            <person name="Gao S."/>
            <person name="Li N."/>
            <person name="Koren S."/>
            <person name="Jiang Y."/>
            <person name="Zimin A."/>
            <person name="Xu P."/>
            <person name="Phillippy A.M."/>
            <person name="Geng X."/>
            <person name="Song L."/>
            <person name="Sun F."/>
            <person name="Li C."/>
            <person name="Wang X."/>
            <person name="Chen A."/>
            <person name="Jin Y."/>
            <person name="Yuan Z."/>
            <person name="Yang Y."/>
            <person name="Tan S."/>
            <person name="Peatman E."/>
            <person name="Lu J."/>
            <person name="Qin Z."/>
            <person name="Dunham R."/>
            <person name="Li Z."/>
            <person name="Sonstegard T."/>
            <person name="Feng J."/>
            <person name="Danzmann R.G."/>
            <person name="Schroeder S."/>
            <person name="Scheffler B."/>
            <person name="Duke M.V."/>
            <person name="Ballard L."/>
            <person name="Kucuktas H."/>
            <person name="Kaltenboeck L."/>
            <person name="Liu H."/>
            <person name="Armbruster J."/>
            <person name="Xie Y."/>
            <person name="Kirby M.L."/>
            <person name="Tian Y."/>
            <person name="Flanagan M.E."/>
            <person name="Mu W."/>
            <person name="Waldbieser G.C."/>
        </authorList>
    </citation>
    <scope>NUCLEOTIDE SEQUENCE [LARGE SCALE GENOMIC DNA]</scope>
    <source>
        <strain evidence="2">SDA103</strain>
    </source>
</reference>
<comment type="similarity">
    <text evidence="1">Belongs to the calycin superfamily. Fatty-acid binding protein (FABP) family.</text>
</comment>
<evidence type="ECO:0000256" key="1">
    <source>
        <dbReference type="ARBA" id="ARBA00008390"/>
    </source>
</evidence>